<proteinExistence type="predicted"/>
<sequence length="107" mass="12414">MNSMPQPLDRLQQQTTSTEADTDERPRTSSRKEQGHSKFPPHDKLNTTLRVALFACFLRDTVIAWEHGDRMQRSRFTSARAAGCLATQKSRFPISRCWRNTFAYRNP</sequence>
<evidence type="ECO:0000256" key="1">
    <source>
        <dbReference type="SAM" id="MobiDB-lite"/>
    </source>
</evidence>
<keyword evidence="3" id="KW-1185">Reference proteome</keyword>
<feature type="region of interest" description="Disordered" evidence="1">
    <location>
        <begin position="1"/>
        <end position="43"/>
    </location>
</feature>
<organism evidence="2 3">
    <name type="scientific">Pleurodeles waltl</name>
    <name type="common">Iberian ribbed newt</name>
    <dbReference type="NCBI Taxonomy" id="8319"/>
    <lineage>
        <taxon>Eukaryota</taxon>
        <taxon>Metazoa</taxon>
        <taxon>Chordata</taxon>
        <taxon>Craniata</taxon>
        <taxon>Vertebrata</taxon>
        <taxon>Euteleostomi</taxon>
        <taxon>Amphibia</taxon>
        <taxon>Batrachia</taxon>
        <taxon>Caudata</taxon>
        <taxon>Salamandroidea</taxon>
        <taxon>Salamandridae</taxon>
        <taxon>Pleurodelinae</taxon>
        <taxon>Pleurodeles</taxon>
    </lineage>
</organism>
<feature type="compositionally biased region" description="Basic and acidic residues" evidence="1">
    <location>
        <begin position="23"/>
        <end position="43"/>
    </location>
</feature>
<evidence type="ECO:0000313" key="3">
    <source>
        <dbReference type="Proteomes" id="UP001066276"/>
    </source>
</evidence>
<feature type="compositionally biased region" description="Polar residues" evidence="1">
    <location>
        <begin position="1"/>
        <end position="19"/>
    </location>
</feature>
<gene>
    <name evidence="2" type="ORF">NDU88_001728</name>
</gene>
<dbReference type="AlphaFoldDB" id="A0AAV7R7Y6"/>
<reference evidence="2" key="1">
    <citation type="journal article" date="2022" name="bioRxiv">
        <title>Sequencing and chromosome-scale assembly of the giantPleurodeles waltlgenome.</title>
        <authorList>
            <person name="Brown T."/>
            <person name="Elewa A."/>
            <person name="Iarovenko S."/>
            <person name="Subramanian E."/>
            <person name="Araus A.J."/>
            <person name="Petzold A."/>
            <person name="Susuki M."/>
            <person name="Suzuki K.-i.T."/>
            <person name="Hayashi T."/>
            <person name="Toyoda A."/>
            <person name="Oliveira C."/>
            <person name="Osipova E."/>
            <person name="Leigh N.D."/>
            <person name="Simon A."/>
            <person name="Yun M.H."/>
        </authorList>
    </citation>
    <scope>NUCLEOTIDE SEQUENCE</scope>
    <source>
        <strain evidence="2">20211129_DDA</strain>
        <tissue evidence="2">Liver</tissue>
    </source>
</reference>
<protein>
    <submittedName>
        <fullName evidence="2">Uncharacterized protein</fullName>
    </submittedName>
</protein>
<evidence type="ECO:0000313" key="2">
    <source>
        <dbReference type="EMBL" id="KAJ1148904.1"/>
    </source>
</evidence>
<comment type="caution">
    <text evidence="2">The sequence shown here is derived from an EMBL/GenBank/DDBJ whole genome shotgun (WGS) entry which is preliminary data.</text>
</comment>
<name>A0AAV7R7Y6_PLEWA</name>
<dbReference type="EMBL" id="JANPWB010000009">
    <property type="protein sequence ID" value="KAJ1148904.1"/>
    <property type="molecule type" value="Genomic_DNA"/>
</dbReference>
<dbReference type="Proteomes" id="UP001066276">
    <property type="component" value="Chromosome 5"/>
</dbReference>
<accession>A0AAV7R7Y6</accession>